<evidence type="ECO:0000313" key="5">
    <source>
        <dbReference type="WBParaSite" id="BXY_0111900.1"/>
    </source>
</evidence>
<dbReference type="EMBL" id="CAJFDI010000006">
    <property type="protein sequence ID" value="CAD5235198.1"/>
    <property type="molecule type" value="Genomic_DNA"/>
</dbReference>
<reference evidence="2" key="2">
    <citation type="submission" date="2020-09" db="EMBL/GenBank/DDBJ databases">
        <authorList>
            <person name="Kikuchi T."/>
        </authorList>
    </citation>
    <scope>NUCLEOTIDE SEQUENCE</scope>
    <source>
        <strain evidence="2">Ka4C1</strain>
    </source>
</reference>
<proteinExistence type="predicted"/>
<sequence length="166" mass="17360">MVSGRLTLIALAFLVVPGQSQSLLSLLPPQLQSLLPPSAIPPLAGLTPRDVQVAQAMSAQFNQFTSIPQLLNTLAINSPNLAALVNQGIAKAQQQLALTKAMLLPPAQQFMSNLGLIGQNAALQASNLLQAQTPPTQANLASTFPTISSLLQAPLTQQSLPLLMPS</sequence>
<evidence type="ECO:0000313" key="4">
    <source>
        <dbReference type="Proteomes" id="UP000659654"/>
    </source>
</evidence>
<dbReference type="Proteomes" id="UP000095284">
    <property type="component" value="Unplaced"/>
</dbReference>
<keyword evidence="1" id="KW-0732">Signal</keyword>
<gene>
    <name evidence="2" type="ORF">BXYJ_LOCUS15289</name>
</gene>
<evidence type="ECO:0000313" key="3">
    <source>
        <dbReference type="Proteomes" id="UP000095284"/>
    </source>
</evidence>
<accession>A0A1I7RK86</accession>
<dbReference type="Proteomes" id="UP000659654">
    <property type="component" value="Unassembled WGS sequence"/>
</dbReference>
<dbReference type="Proteomes" id="UP000582659">
    <property type="component" value="Unassembled WGS sequence"/>
</dbReference>
<reference evidence="5" key="1">
    <citation type="submission" date="2016-11" db="UniProtKB">
        <authorList>
            <consortium name="WormBaseParasite"/>
        </authorList>
    </citation>
    <scope>IDENTIFICATION</scope>
</reference>
<dbReference type="OrthoDB" id="10603942at2759"/>
<organism evidence="3 5">
    <name type="scientific">Bursaphelenchus xylophilus</name>
    <name type="common">Pinewood nematode worm</name>
    <name type="synonym">Aphelenchoides xylophilus</name>
    <dbReference type="NCBI Taxonomy" id="6326"/>
    <lineage>
        <taxon>Eukaryota</taxon>
        <taxon>Metazoa</taxon>
        <taxon>Ecdysozoa</taxon>
        <taxon>Nematoda</taxon>
        <taxon>Chromadorea</taxon>
        <taxon>Rhabditida</taxon>
        <taxon>Tylenchina</taxon>
        <taxon>Tylenchomorpha</taxon>
        <taxon>Aphelenchoidea</taxon>
        <taxon>Aphelenchoididae</taxon>
        <taxon>Bursaphelenchus</taxon>
    </lineage>
</organism>
<evidence type="ECO:0000256" key="1">
    <source>
        <dbReference type="SAM" id="SignalP"/>
    </source>
</evidence>
<dbReference type="Gene3D" id="1.20.120.1100">
    <property type="match status" value="1"/>
</dbReference>
<keyword evidence="4" id="KW-1185">Reference proteome</keyword>
<evidence type="ECO:0000313" key="2">
    <source>
        <dbReference type="EMBL" id="CAD5235198.1"/>
    </source>
</evidence>
<protein>
    <submittedName>
        <fullName evidence="2">(pine wood nematode) hypothetical protein</fullName>
    </submittedName>
</protein>
<dbReference type="EMBL" id="CAJFCV020000006">
    <property type="protein sequence ID" value="CAG9131420.1"/>
    <property type="molecule type" value="Genomic_DNA"/>
</dbReference>
<dbReference type="AlphaFoldDB" id="A0A1I7RK86"/>
<name>A0A1I7RK86_BURXY</name>
<dbReference type="SMR" id="A0A1I7RK86"/>
<feature type="signal peptide" evidence="1">
    <location>
        <begin position="1"/>
        <end position="20"/>
    </location>
</feature>
<feature type="chain" id="PRO_5035359134" evidence="1">
    <location>
        <begin position="21"/>
        <end position="166"/>
    </location>
</feature>
<dbReference type="WBParaSite" id="BXY_0111900.1">
    <property type="protein sequence ID" value="BXY_0111900.1"/>
    <property type="gene ID" value="BXY_0111900"/>
</dbReference>